<organism evidence="2 3">
    <name type="scientific">Rhodotorula diobovata</name>
    <dbReference type="NCBI Taxonomy" id="5288"/>
    <lineage>
        <taxon>Eukaryota</taxon>
        <taxon>Fungi</taxon>
        <taxon>Dikarya</taxon>
        <taxon>Basidiomycota</taxon>
        <taxon>Pucciniomycotina</taxon>
        <taxon>Microbotryomycetes</taxon>
        <taxon>Sporidiobolales</taxon>
        <taxon>Sporidiobolaceae</taxon>
        <taxon>Rhodotorula</taxon>
    </lineage>
</organism>
<dbReference type="Proteomes" id="UP000311382">
    <property type="component" value="Unassembled WGS sequence"/>
</dbReference>
<accession>A0A5C5G8N0</accession>
<dbReference type="AlphaFoldDB" id="A0A5C5G8N0"/>
<protein>
    <recommendedName>
        <fullName evidence="1">SET domain-containing protein</fullName>
    </recommendedName>
</protein>
<dbReference type="EMBL" id="SOZI01000001">
    <property type="protein sequence ID" value="TNY24839.1"/>
    <property type="molecule type" value="Genomic_DNA"/>
</dbReference>
<gene>
    <name evidence="2" type="ORF">DMC30DRAFT_345325</name>
</gene>
<dbReference type="SUPFAM" id="SSF82199">
    <property type="entry name" value="SET domain"/>
    <property type="match status" value="1"/>
</dbReference>
<dbReference type="InterPro" id="IPR046341">
    <property type="entry name" value="SET_dom_sf"/>
</dbReference>
<dbReference type="OrthoDB" id="6627536at2759"/>
<reference evidence="2 3" key="1">
    <citation type="submission" date="2019-03" db="EMBL/GenBank/DDBJ databases">
        <title>Rhodosporidium diobovatum UCD-FST 08-225 genome sequencing, assembly, and annotation.</title>
        <authorList>
            <person name="Fakankun I.U."/>
            <person name="Fristensky B."/>
            <person name="Levin D.B."/>
        </authorList>
    </citation>
    <scope>NUCLEOTIDE SEQUENCE [LARGE SCALE GENOMIC DNA]</scope>
    <source>
        <strain evidence="2 3">UCD-FST 08-225</strain>
    </source>
</reference>
<keyword evidence="3" id="KW-1185">Reference proteome</keyword>
<feature type="domain" description="SET" evidence="1">
    <location>
        <begin position="81"/>
        <end position="190"/>
    </location>
</feature>
<dbReference type="PANTHER" id="PTHR12977:SF4">
    <property type="entry name" value="HISTONE-LYSINE N-METHYLTRANSFERASE KMT5B"/>
    <property type="match status" value="1"/>
</dbReference>
<dbReference type="InterPro" id="IPR001214">
    <property type="entry name" value="SET_dom"/>
</dbReference>
<proteinExistence type="predicted"/>
<evidence type="ECO:0000313" key="3">
    <source>
        <dbReference type="Proteomes" id="UP000311382"/>
    </source>
</evidence>
<dbReference type="GO" id="GO:0042799">
    <property type="term" value="F:histone H4K20 methyltransferase activity"/>
    <property type="evidence" value="ECO:0007669"/>
    <property type="project" value="TreeGrafter"/>
</dbReference>
<comment type="caution">
    <text evidence="2">The sequence shown here is derived from an EMBL/GenBank/DDBJ whole genome shotgun (WGS) entry which is preliminary data.</text>
</comment>
<dbReference type="STRING" id="5288.A0A5C5G8N0"/>
<dbReference type="GO" id="GO:0005634">
    <property type="term" value="C:nucleus"/>
    <property type="evidence" value="ECO:0007669"/>
    <property type="project" value="TreeGrafter"/>
</dbReference>
<dbReference type="InterPro" id="IPR039977">
    <property type="entry name" value="Suv4-20/Set9"/>
</dbReference>
<feature type="non-terminal residue" evidence="2">
    <location>
        <position position="208"/>
    </location>
</feature>
<dbReference type="PANTHER" id="PTHR12977">
    <property type="entry name" value="SUPPRESSOR OF VARIEGATION 4-20-RELATED"/>
    <property type="match status" value="1"/>
</dbReference>
<sequence>MLQLRQGTVSVHDALDSLLSLSAVKTFCQKWEDEPLFRHHAKRYILALRPDSGIAFHETDRYKNPRGLSKSRREPPAAVAAKLRRDPSTFIEVGVFATRAFKKGEVVNLRGGIADLTEEEDDEMRDEGGRSDFSVLWSQRKECFCLLLGPARFVNHDCRNNVEFQLTGTNMAFKVLEDIAKDEELFTHYGEHYFEHDNASCLCATCEQ</sequence>
<dbReference type="Pfam" id="PF00856">
    <property type="entry name" value="SET"/>
    <property type="match status" value="1"/>
</dbReference>
<evidence type="ECO:0000313" key="2">
    <source>
        <dbReference type="EMBL" id="TNY24839.1"/>
    </source>
</evidence>
<evidence type="ECO:0000259" key="1">
    <source>
        <dbReference type="PROSITE" id="PS50280"/>
    </source>
</evidence>
<name>A0A5C5G8N0_9BASI</name>
<dbReference type="SMART" id="SM00317">
    <property type="entry name" value="SET"/>
    <property type="match status" value="1"/>
</dbReference>
<dbReference type="PROSITE" id="PS50280">
    <property type="entry name" value="SET"/>
    <property type="match status" value="1"/>
</dbReference>
<dbReference type="Gene3D" id="2.170.270.10">
    <property type="entry name" value="SET domain"/>
    <property type="match status" value="1"/>
</dbReference>